<dbReference type="Proteomes" id="UP000783287">
    <property type="component" value="Unassembled WGS sequence"/>
</dbReference>
<protein>
    <submittedName>
        <fullName evidence="1">Uncharacterized protein</fullName>
    </submittedName>
</protein>
<name>A0A955L617_9BACT</name>
<gene>
    <name evidence="1" type="ORF">KC909_05045</name>
</gene>
<accession>A0A955L617</accession>
<organism evidence="1 2">
    <name type="scientific">Candidatus Dojkabacteria bacterium</name>
    <dbReference type="NCBI Taxonomy" id="2099670"/>
    <lineage>
        <taxon>Bacteria</taxon>
        <taxon>Candidatus Dojkabacteria</taxon>
    </lineage>
</organism>
<dbReference type="AlphaFoldDB" id="A0A955L617"/>
<evidence type="ECO:0000313" key="1">
    <source>
        <dbReference type="EMBL" id="MCA9383710.1"/>
    </source>
</evidence>
<dbReference type="EMBL" id="JAGQLK010000117">
    <property type="protein sequence ID" value="MCA9383710.1"/>
    <property type="molecule type" value="Genomic_DNA"/>
</dbReference>
<comment type="caution">
    <text evidence="1">The sequence shown here is derived from an EMBL/GenBank/DDBJ whole genome shotgun (WGS) entry which is preliminary data.</text>
</comment>
<evidence type="ECO:0000313" key="2">
    <source>
        <dbReference type="Proteomes" id="UP000783287"/>
    </source>
</evidence>
<sequence length="131" mass="15209">MNDLQDSSELFEDPYNPTENEIRTWAYGEYYAPVQDFELFIVDYPLLVLQLAGDSRSKAKEFCLRSLYVWVGDIVRGDQIVEFEKVMKQVLDLAGSSKSIELQKFAERASELIANPDIYTYEKWGLDTDYV</sequence>
<proteinExistence type="predicted"/>
<reference evidence="1" key="1">
    <citation type="submission" date="2020-04" db="EMBL/GenBank/DDBJ databases">
        <authorList>
            <person name="Zhang T."/>
        </authorList>
    </citation>
    <scope>NUCLEOTIDE SEQUENCE</scope>
    <source>
        <strain evidence="1">HKST-UBA14</strain>
    </source>
</reference>
<reference evidence="1" key="2">
    <citation type="journal article" date="2021" name="Microbiome">
        <title>Successional dynamics and alternative stable states in a saline activated sludge microbial community over 9 years.</title>
        <authorList>
            <person name="Wang Y."/>
            <person name="Ye J."/>
            <person name="Ju F."/>
            <person name="Liu L."/>
            <person name="Boyd J.A."/>
            <person name="Deng Y."/>
            <person name="Parks D.H."/>
            <person name="Jiang X."/>
            <person name="Yin X."/>
            <person name="Woodcroft B.J."/>
            <person name="Tyson G.W."/>
            <person name="Hugenholtz P."/>
            <person name="Polz M.F."/>
            <person name="Zhang T."/>
        </authorList>
    </citation>
    <scope>NUCLEOTIDE SEQUENCE</scope>
    <source>
        <strain evidence="1">HKST-UBA14</strain>
    </source>
</reference>